<keyword evidence="2" id="KW-0472">Membrane</keyword>
<protein>
    <recommendedName>
        <fullName evidence="3">Zn(2)-C6 fungal-type domain-containing protein</fullName>
    </recommendedName>
</protein>
<feature type="compositionally biased region" description="Polar residues" evidence="1">
    <location>
        <begin position="713"/>
        <end position="730"/>
    </location>
</feature>
<evidence type="ECO:0000313" key="5">
    <source>
        <dbReference type="Proteomes" id="UP000284706"/>
    </source>
</evidence>
<dbReference type="GO" id="GO:0008270">
    <property type="term" value="F:zinc ion binding"/>
    <property type="evidence" value="ECO:0007669"/>
    <property type="project" value="InterPro"/>
</dbReference>
<dbReference type="EMBL" id="NHYE01001102">
    <property type="protein sequence ID" value="PPQ98668.1"/>
    <property type="molecule type" value="Genomic_DNA"/>
</dbReference>
<dbReference type="GO" id="GO:0000981">
    <property type="term" value="F:DNA-binding transcription factor activity, RNA polymerase II-specific"/>
    <property type="evidence" value="ECO:0007669"/>
    <property type="project" value="InterPro"/>
</dbReference>
<dbReference type="Pfam" id="PF00172">
    <property type="entry name" value="Zn_clus"/>
    <property type="match status" value="1"/>
</dbReference>
<feature type="domain" description="Zn(2)-C6 fungal-type" evidence="3">
    <location>
        <begin position="403"/>
        <end position="436"/>
    </location>
</feature>
<dbReference type="InterPro" id="IPR036864">
    <property type="entry name" value="Zn2-C6_fun-type_DNA-bd_sf"/>
</dbReference>
<dbReference type="PROSITE" id="PS50048">
    <property type="entry name" value="ZN2_CY6_FUNGAL_2"/>
    <property type="match status" value="1"/>
</dbReference>
<feature type="region of interest" description="Disordered" evidence="1">
    <location>
        <begin position="695"/>
        <end position="731"/>
    </location>
</feature>
<feature type="compositionally biased region" description="Basic and acidic residues" evidence="1">
    <location>
        <begin position="1073"/>
        <end position="1082"/>
    </location>
</feature>
<feature type="transmembrane region" description="Helical" evidence="2">
    <location>
        <begin position="926"/>
        <end position="947"/>
    </location>
</feature>
<dbReference type="OrthoDB" id="3062801at2759"/>
<feature type="compositionally biased region" description="Pro residues" evidence="1">
    <location>
        <begin position="92"/>
        <end position="102"/>
    </location>
</feature>
<accession>A0A409Y6U6</accession>
<dbReference type="SUPFAM" id="SSF57701">
    <property type="entry name" value="Zn2/Cys6 DNA-binding domain"/>
    <property type="match status" value="1"/>
</dbReference>
<dbReference type="Proteomes" id="UP000284706">
    <property type="component" value="Unassembled WGS sequence"/>
</dbReference>
<feature type="region of interest" description="Disordered" evidence="1">
    <location>
        <begin position="438"/>
        <end position="546"/>
    </location>
</feature>
<feature type="compositionally biased region" description="Polar residues" evidence="1">
    <location>
        <begin position="524"/>
        <end position="537"/>
    </location>
</feature>
<feature type="compositionally biased region" description="Polar residues" evidence="1">
    <location>
        <begin position="496"/>
        <end position="511"/>
    </location>
</feature>
<feature type="region of interest" description="Disordered" evidence="1">
    <location>
        <begin position="1073"/>
        <end position="1129"/>
    </location>
</feature>
<dbReference type="InterPro" id="IPR001138">
    <property type="entry name" value="Zn2Cys6_DnaBD"/>
</dbReference>
<evidence type="ECO:0000259" key="3">
    <source>
        <dbReference type="PROSITE" id="PS50048"/>
    </source>
</evidence>
<feature type="compositionally biased region" description="Polar residues" evidence="1">
    <location>
        <begin position="59"/>
        <end position="72"/>
    </location>
</feature>
<reference evidence="4 5" key="1">
    <citation type="journal article" date="2018" name="Evol. Lett.">
        <title>Horizontal gene cluster transfer increased hallucinogenic mushroom diversity.</title>
        <authorList>
            <person name="Reynolds H.T."/>
            <person name="Vijayakumar V."/>
            <person name="Gluck-Thaler E."/>
            <person name="Korotkin H.B."/>
            <person name="Matheny P.B."/>
            <person name="Slot J.C."/>
        </authorList>
    </citation>
    <scope>NUCLEOTIDE SEQUENCE [LARGE SCALE GENOMIC DNA]</scope>
    <source>
        <strain evidence="4 5">SRW20</strain>
    </source>
</reference>
<dbReference type="STRING" id="231916.A0A409Y6U6"/>
<feature type="transmembrane region" description="Helical" evidence="2">
    <location>
        <begin position="1023"/>
        <end position="1046"/>
    </location>
</feature>
<comment type="caution">
    <text evidence="4">The sequence shown here is derived from an EMBL/GenBank/DDBJ whole genome shotgun (WGS) entry which is preliminary data.</text>
</comment>
<gene>
    <name evidence="4" type="ORF">CVT26_013814</name>
</gene>
<dbReference type="InParanoid" id="A0A409Y6U6"/>
<evidence type="ECO:0000256" key="2">
    <source>
        <dbReference type="SAM" id="Phobius"/>
    </source>
</evidence>
<proteinExistence type="predicted"/>
<feature type="compositionally biased region" description="Polar residues" evidence="1">
    <location>
        <begin position="310"/>
        <end position="325"/>
    </location>
</feature>
<feature type="region of interest" description="Disordered" evidence="1">
    <location>
        <begin position="41"/>
        <end position="102"/>
    </location>
</feature>
<evidence type="ECO:0000313" key="4">
    <source>
        <dbReference type="EMBL" id="PPQ98668.1"/>
    </source>
</evidence>
<feature type="region of interest" description="Disordered" evidence="1">
    <location>
        <begin position="303"/>
        <end position="328"/>
    </location>
</feature>
<feature type="compositionally biased region" description="Polar residues" evidence="1">
    <location>
        <begin position="1100"/>
        <end position="1118"/>
    </location>
</feature>
<organism evidence="4 5">
    <name type="scientific">Gymnopilus dilepis</name>
    <dbReference type="NCBI Taxonomy" id="231916"/>
    <lineage>
        <taxon>Eukaryota</taxon>
        <taxon>Fungi</taxon>
        <taxon>Dikarya</taxon>
        <taxon>Basidiomycota</taxon>
        <taxon>Agaricomycotina</taxon>
        <taxon>Agaricomycetes</taxon>
        <taxon>Agaricomycetidae</taxon>
        <taxon>Agaricales</taxon>
        <taxon>Agaricineae</taxon>
        <taxon>Hymenogastraceae</taxon>
        <taxon>Gymnopilus</taxon>
    </lineage>
</organism>
<feature type="compositionally biased region" description="Low complexity" evidence="1">
    <location>
        <begin position="182"/>
        <end position="196"/>
    </location>
</feature>
<keyword evidence="2" id="KW-0812">Transmembrane</keyword>
<dbReference type="PROSITE" id="PS00463">
    <property type="entry name" value="ZN2_CY6_FUNGAL_1"/>
    <property type="match status" value="1"/>
</dbReference>
<dbReference type="Gene3D" id="4.10.240.10">
    <property type="entry name" value="Zn(2)-C6 fungal-type DNA-binding domain"/>
    <property type="match status" value="1"/>
</dbReference>
<evidence type="ECO:0000256" key="1">
    <source>
        <dbReference type="SAM" id="MobiDB-lite"/>
    </source>
</evidence>
<keyword evidence="2" id="KW-1133">Transmembrane helix</keyword>
<feature type="compositionally biased region" description="Low complexity" evidence="1">
    <location>
        <begin position="444"/>
        <end position="461"/>
    </location>
</feature>
<feature type="transmembrane region" description="Helical" evidence="2">
    <location>
        <begin position="976"/>
        <end position="1003"/>
    </location>
</feature>
<dbReference type="CDD" id="cd00067">
    <property type="entry name" value="GAL4"/>
    <property type="match status" value="1"/>
</dbReference>
<keyword evidence="5" id="KW-1185">Reference proteome</keyword>
<name>A0A409Y6U6_9AGAR</name>
<sequence>MNAAPAVEYSVDRSPYAYVPVDPFKPSLAFSLRNLFRRNAEQNDVETGESLYSPPPPQQSKNVVQLGASSHMPTRRKMGSVEQDIRVRPESPEPPDVALSPPPRAMITFEPAVVLPGEQDTEPQSQFPMYPDHTVASLLAPGPTVHHTPGTDNQRMEAESTGHLARLVIVADGEETPEERNPPSASQAPQATQSASSEHRTDLEADGEQFPVFPESSTARRYSPPVSLPTLKGHGQDVMLSHSLESLGRSAAMNKLTGGTAPFPPSPEPSTHYESTLVPTEIQDEEPNGQPTRFMVGFIGRGTVEGEIPPSSSRARQDAQSTSSEQKIDFGVSRLPRVAFPDSVPTRHPIGQPHKNPASQTPPTLEQIQAGVNTSRMLRSSSTSRGEMILTGPPTSLARVIFACRRCRMLKVRCEYTPGRKGTCNRCHNGGHECVIDRRMPRRSAQQQASSASSVSTIASALPGPSASLPQSTVGVANGDSPEPDDIALPGPVPVQQVQGSTETPSESLSDVTDLFYIPPPATAQPQSLPNIPSSFRSGVHGSTFESQPDYRLEAQALAGTRVETSPGGTDDEIAPGDQVMAQLSPQEEGNTLQNQTENVATSTPSQPLSACRRCKILKLDCQYPAGLLGKCQHCQSGRHECVILSQPVEEDTSRPSFSRFTRSTTAPLIASPVAAYNSQHPLNSILRRPLQGPTIDEWPAPELSTDHDGPHTSKTSTPLRPASPATSGSGHVPIARLSLQGDLSLFGATKVYRMAAGDAFTSSPFQTGSHVESPAQSHSTSEYILAFFLDTVPRQIYLHLLLRLPYLYYSRVTRIFEEAEMSMPMIKQGILEAAKAKSELQRDAGMGRWTRGGLHTMSRPYLPMEFWEPQLENAAYLNLQNTWHTFVDSLQKEWKTLNIISVLLLTAILTILQIPSAAADPATRYTALLSMICALMSLLYGCIYIIRFGTMRKTYKGAEWAQEAQKSRTGIFWNVWVLLAMPATWLSWSMVMYIVTIMSFVWRTTPFSQPSTTDESPVQVLIPRLIISLVVTLGVVYFFLIATTLRKYGELMDRAWQTRIWGWMQDGNFGDLEKGRPKEAESSYEAQEPDGIKFGGPINSFSKNDLNQRDVPQNSGSPIPKDVDPSHGVSMANIINAKARPSSAPGSTNVEARPNDTDAGALFSTFNWQQTFVLPRASETRFNEDNAAAFKTHEGSHSLDTAFAVSHPSSNQESQSRDFNSEGTASLALAAGATTFKSPATRCVRLFGFSENEDLTSSLYHIVSIDDPNLENISGLEWDTFRKEVLKIIASSTSDETGQLDLSLLTPVLHDFNHKLRMHGSNGRISVSRVVADNLKGTDAYANYAVYYVSNSSEQSKY</sequence>
<feature type="region of interest" description="Disordered" evidence="1">
    <location>
        <begin position="139"/>
        <end position="158"/>
    </location>
</feature>
<feature type="region of interest" description="Disordered" evidence="1">
    <location>
        <begin position="174"/>
        <end position="234"/>
    </location>
</feature>